<comment type="caution">
    <text evidence="5">The sequence shown here is derived from an EMBL/GenBank/DDBJ whole genome shotgun (WGS) entry which is preliminary data.</text>
</comment>
<keyword evidence="3 4" id="KW-0413">Isomerase</keyword>
<evidence type="ECO:0000256" key="3">
    <source>
        <dbReference type="ARBA" id="ARBA00023235"/>
    </source>
</evidence>
<keyword evidence="6" id="KW-1185">Reference proteome</keyword>
<dbReference type="InterPro" id="IPR011013">
    <property type="entry name" value="Gal_mutarotase_sf_dom"/>
</dbReference>
<dbReference type="RefSeq" id="WP_152234919.1">
    <property type="nucleotide sequence ID" value="NZ_JBHSKZ010000018.1"/>
</dbReference>
<dbReference type="GO" id="GO:0047938">
    <property type="term" value="F:glucose-6-phosphate 1-epimerase activity"/>
    <property type="evidence" value="ECO:0007669"/>
    <property type="project" value="UniProtKB-UniRule"/>
</dbReference>
<dbReference type="GO" id="GO:0030246">
    <property type="term" value="F:carbohydrate binding"/>
    <property type="evidence" value="ECO:0007669"/>
    <property type="project" value="UniProtKB-UniRule"/>
</dbReference>
<dbReference type="GO" id="GO:0005975">
    <property type="term" value="P:carbohydrate metabolic process"/>
    <property type="evidence" value="ECO:0007669"/>
    <property type="project" value="InterPro"/>
</dbReference>
<dbReference type="InterPro" id="IPR025532">
    <property type="entry name" value="G6P_1-epimerase"/>
</dbReference>
<reference evidence="5 6" key="1">
    <citation type="submission" date="2019-09" db="EMBL/GenBank/DDBJ databases">
        <title>Characterization of the phylogenetic diversity of two novel species belonging to the genus Bifidobacterium: Bifidobacterium cebidarum sp. nov. and Bifidobacterium leontopitheci sp. nov.</title>
        <authorList>
            <person name="Lugli G.A."/>
            <person name="Duranti S."/>
            <person name="Milani C."/>
            <person name="Turroni F."/>
            <person name="Ventura M."/>
        </authorList>
    </citation>
    <scope>NUCLEOTIDE SEQUENCE [LARGE SCALE GENOMIC DNA]</scope>
    <source>
        <strain evidence="5 6">LMG 31471</strain>
    </source>
</reference>
<comment type="similarity">
    <text evidence="2 4">Belongs to the glucose-6-phosphate 1-epimerase family.</text>
</comment>
<dbReference type="Pfam" id="PF01263">
    <property type="entry name" value="Aldose_epim"/>
    <property type="match status" value="1"/>
</dbReference>
<dbReference type="EMBL" id="WBVT01000028">
    <property type="protein sequence ID" value="KAB7789884.1"/>
    <property type="molecule type" value="Genomic_DNA"/>
</dbReference>
<proteinExistence type="inferred from homology"/>
<dbReference type="CDD" id="cd09020">
    <property type="entry name" value="D-hex-6-P-epi_like"/>
    <property type="match status" value="1"/>
</dbReference>
<protein>
    <recommendedName>
        <fullName evidence="4">Putative glucose-6-phosphate 1-epimerase</fullName>
        <ecNumber evidence="4">5.1.3.15</ecNumber>
    </recommendedName>
</protein>
<dbReference type="Gene3D" id="2.70.98.10">
    <property type="match status" value="1"/>
</dbReference>
<dbReference type="Proteomes" id="UP000441772">
    <property type="component" value="Unassembled WGS sequence"/>
</dbReference>
<dbReference type="PANTHER" id="PTHR11122:SF13">
    <property type="entry name" value="GLUCOSE-6-PHOSPHATE 1-EPIMERASE"/>
    <property type="match status" value="1"/>
</dbReference>
<accession>A0A6I1GE29</accession>
<dbReference type="InterPro" id="IPR008183">
    <property type="entry name" value="Aldose_1/G6P_1-epimerase"/>
</dbReference>
<evidence type="ECO:0000256" key="1">
    <source>
        <dbReference type="ARBA" id="ARBA00001096"/>
    </source>
</evidence>
<organism evidence="5 6">
    <name type="scientific">Bifidobacterium leontopitheci</name>
    <dbReference type="NCBI Taxonomy" id="2650774"/>
    <lineage>
        <taxon>Bacteria</taxon>
        <taxon>Bacillati</taxon>
        <taxon>Actinomycetota</taxon>
        <taxon>Actinomycetes</taxon>
        <taxon>Bifidobacteriales</taxon>
        <taxon>Bifidobacteriaceae</taxon>
        <taxon>Bifidobacterium</taxon>
    </lineage>
</organism>
<dbReference type="AlphaFoldDB" id="A0A6I1GE29"/>
<evidence type="ECO:0000256" key="2">
    <source>
        <dbReference type="ARBA" id="ARBA00005866"/>
    </source>
</evidence>
<dbReference type="SUPFAM" id="SSF74650">
    <property type="entry name" value="Galactose mutarotase-like"/>
    <property type="match status" value="1"/>
</dbReference>
<dbReference type="PIRSF" id="PIRSF016020">
    <property type="entry name" value="PHexose_mutarotase"/>
    <property type="match status" value="1"/>
</dbReference>
<evidence type="ECO:0000313" key="5">
    <source>
        <dbReference type="EMBL" id="KAB7789884.1"/>
    </source>
</evidence>
<sequence>MSELHIIRNISNDDGAAQVSDYGAHLLTWTPTAGRQVIWQPKAVYLGEGKAIRGGVPVVFPWFAKGWENGEMTAKTPKHGFARTSDWHVDAEYTDDSRIRYTLTDADANPEWLAELHCGAAPRFHATYDIEVGSELAMTLTVTNDGDEPLRYEAALHTYFSTSDITAASIHGLEHADYLDATLPGFPPRVQGDEPITFDGATVDRIYYATDPIMLEDPAWNRAIVITAEGTKQTVTWNPGVAADTEIGDMQPGEWRDFVAIEAASCREHAIVLQPGESHAITQRVQVVGR</sequence>
<evidence type="ECO:0000256" key="4">
    <source>
        <dbReference type="PIRNR" id="PIRNR016020"/>
    </source>
</evidence>
<dbReference type="PANTHER" id="PTHR11122">
    <property type="entry name" value="APOSPORY-ASSOCIATED PROTEIN C-RELATED"/>
    <property type="match status" value="1"/>
</dbReference>
<comment type="catalytic activity">
    <reaction evidence="1">
        <text>alpha-D-glucose 6-phosphate = beta-D-glucose 6-phosphate</text>
        <dbReference type="Rhea" id="RHEA:16249"/>
        <dbReference type="ChEBI" id="CHEBI:58225"/>
        <dbReference type="ChEBI" id="CHEBI:58247"/>
        <dbReference type="EC" id="5.1.3.15"/>
    </reaction>
</comment>
<name>A0A6I1GE29_9BIFI</name>
<gene>
    <name evidence="5" type="ORF">F7D09_1608</name>
</gene>
<dbReference type="InterPro" id="IPR014718">
    <property type="entry name" value="GH-type_carb-bd"/>
</dbReference>
<evidence type="ECO:0000313" key="6">
    <source>
        <dbReference type="Proteomes" id="UP000441772"/>
    </source>
</evidence>
<dbReference type="EC" id="5.1.3.15" evidence="4"/>